<dbReference type="EMBL" id="LUGG01000004">
    <property type="protein sequence ID" value="OBZ75506.1"/>
    <property type="molecule type" value="Genomic_DNA"/>
</dbReference>
<evidence type="ECO:0000313" key="1">
    <source>
        <dbReference type="EMBL" id="OBZ75506.1"/>
    </source>
</evidence>
<gene>
    <name evidence="1" type="ORF">A0H81_04888</name>
</gene>
<comment type="caution">
    <text evidence="1">The sequence shown here is derived from an EMBL/GenBank/DDBJ whole genome shotgun (WGS) entry which is preliminary data.</text>
</comment>
<evidence type="ECO:0000313" key="2">
    <source>
        <dbReference type="Proteomes" id="UP000092993"/>
    </source>
</evidence>
<reference evidence="1 2" key="1">
    <citation type="submission" date="2016-03" db="EMBL/GenBank/DDBJ databases">
        <title>Whole genome sequencing of Grifola frondosa 9006-11.</title>
        <authorList>
            <person name="Min B."/>
            <person name="Park H."/>
            <person name="Kim J.-G."/>
            <person name="Cho H."/>
            <person name="Oh Y.-L."/>
            <person name="Kong W.-S."/>
            <person name="Choi I.-G."/>
        </authorList>
    </citation>
    <scope>NUCLEOTIDE SEQUENCE [LARGE SCALE GENOMIC DNA]</scope>
    <source>
        <strain evidence="1 2">9006-11</strain>
    </source>
</reference>
<keyword evidence="2" id="KW-1185">Reference proteome</keyword>
<sequence>MANMAAAQTYLLRSTHDDSTLLGIDQAPLSRRSGPRARGHREHRALPLFSSYLSLLDDVASPRLSQPSSPLLHYIRRILTLRVPSTLFQPLRETAYHIRVAIFQRVSFPESSRVAPAVPVLRDIFFPIFITFYHENLARRHTTGP</sequence>
<dbReference type="Proteomes" id="UP000092993">
    <property type="component" value="Unassembled WGS sequence"/>
</dbReference>
<dbReference type="AlphaFoldDB" id="A0A1C7MGM4"/>
<accession>A0A1C7MGM4</accession>
<name>A0A1C7MGM4_GRIFR</name>
<organism evidence="1 2">
    <name type="scientific">Grifola frondosa</name>
    <name type="common">Maitake</name>
    <name type="synonym">Polyporus frondosus</name>
    <dbReference type="NCBI Taxonomy" id="5627"/>
    <lineage>
        <taxon>Eukaryota</taxon>
        <taxon>Fungi</taxon>
        <taxon>Dikarya</taxon>
        <taxon>Basidiomycota</taxon>
        <taxon>Agaricomycotina</taxon>
        <taxon>Agaricomycetes</taxon>
        <taxon>Polyporales</taxon>
        <taxon>Grifolaceae</taxon>
        <taxon>Grifola</taxon>
    </lineage>
</organism>
<proteinExistence type="predicted"/>
<protein>
    <submittedName>
        <fullName evidence="1">Uncharacterized protein</fullName>
    </submittedName>
</protein>